<dbReference type="InterPro" id="IPR036396">
    <property type="entry name" value="Cyt_P450_sf"/>
</dbReference>
<dbReference type="PRINTS" id="PR00359">
    <property type="entry name" value="BP450"/>
</dbReference>
<sequence length="436" mass="47404">MSLVTGPIPLPLPRERECPFGPAPEVDALRRRSPVVKVTCPTGIEAWLVTRYDDVRQVLSDSQRFSSRTGALGHMVFTMPPDAPVEEGNLNRMDGADHLRFRRVIAPAITTVKRTELFRPQIQRIVDELLDELATETGPVDLHEKFSLPLGATVIAELLDIPREDRVLFLQLAKTLLARDAGAEELEAAQAPLFQYLYGLVTRRSQDPGDDVISVIAAKARNAEGAFSDLELMTIVSGLLVGGYDTTASLITYGTLALLENPDQFAALRRSPELAPSAVEELVRLVGSGAGMLRVATVDTEIAGSPIAAGDYVVVAVQSANHDPERFPKADRLDIARPRSPHVGFGHGPHQCPGQQVVRLELSAVLTTLPQRIPSLRLAVPFEEIPFKENHAVLGPAKLPVTWDEVLGADRVTVGSRDRLENPPDLLPDGDGVAER</sequence>
<dbReference type="PANTHER" id="PTHR46696:SF1">
    <property type="entry name" value="CYTOCHROME P450 YJIB-RELATED"/>
    <property type="match status" value="1"/>
</dbReference>
<dbReference type="InterPro" id="IPR002397">
    <property type="entry name" value="Cyt_P450_B"/>
</dbReference>
<keyword evidence="6 9" id="KW-0408">Iron</keyword>
<dbReference type="InterPro" id="IPR017972">
    <property type="entry name" value="Cyt_P450_CS"/>
</dbReference>
<dbReference type="GO" id="GO:0020037">
    <property type="term" value="F:heme binding"/>
    <property type="evidence" value="ECO:0007669"/>
    <property type="project" value="InterPro"/>
</dbReference>
<evidence type="ECO:0000256" key="10">
    <source>
        <dbReference type="SAM" id="MobiDB-lite"/>
    </source>
</evidence>
<evidence type="ECO:0000256" key="6">
    <source>
        <dbReference type="ARBA" id="ARBA00023004"/>
    </source>
</evidence>
<evidence type="ECO:0000256" key="8">
    <source>
        <dbReference type="ARBA" id="ARBA00055433"/>
    </source>
</evidence>
<evidence type="ECO:0000256" key="1">
    <source>
        <dbReference type="ARBA" id="ARBA00004660"/>
    </source>
</evidence>
<comment type="caution">
    <text evidence="11">The sequence shown here is derived from an EMBL/GenBank/DDBJ whole genome shotgun (WGS) entry which is preliminary data.</text>
</comment>
<keyword evidence="4 9" id="KW-0479">Metal-binding</keyword>
<dbReference type="Pfam" id="PF00067">
    <property type="entry name" value="p450"/>
    <property type="match status" value="1"/>
</dbReference>
<keyword evidence="5 9" id="KW-0560">Oxidoreductase</keyword>
<dbReference type="GO" id="GO:0005506">
    <property type="term" value="F:iron ion binding"/>
    <property type="evidence" value="ECO:0007669"/>
    <property type="project" value="InterPro"/>
</dbReference>
<keyword evidence="12" id="KW-1185">Reference proteome</keyword>
<dbReference type="PROSITE" id="PS00086">
    <property type="entry name" value="CYTOCHROME_P450"/>
    <property type="match status" value="1"/>
</dbReference>
<dbReference type="RefSeq" id="WP_154761647.1">
    <property type="nucleotide sequence ID" value="NZ_WMBA01000120.1"/>
</dbReference>
<evidence type="ECO:0000256" key="2">
    <source>
        <dbReference type="ARBA" id="ARBA00010617"/>
    </source>
</evidence>
<comment type="pathway">
    <text evidence="1">Antibiotic biosynthesis; vancomycin biosynthesis.</text>
</comment>
<dbReference type="EMBL" id="WMBA01000120">
    <property type="protein sequence ID" value="MTD59622.1"/>
    <property type="molecule type" value="Genomic_DNA"/>
</dbReference>
<dbReference type="GO" id="GO:0004497">
    <property type="term" value="F:monooxygenase activity"/>
    <property type="evidence" value="ECO:0007669"/>
    <property type="project" value="UniProtKB-KW"/>
</dbReference>
<evidence type="ECO:0000313" key="11">
    <source>
        <dbReference type="EMBL" id="MTD59622.1"/>
    </source>
</evidence>
<comment type="function">
    <text evidence="8">Involved in the coupling of aromatic side chains of the heptapeptide of vancomycin.</text>
</comment>
<accession>A0A6N7ZCX7</accession>
<protein>
    <submittedName>
        <fullName evidence="11">Cytochrome P450</fullName>
    </submittedName>
</protein>
<evidence type="ECO:0000256" key="4">
    <source>
        <dbReference type="ARBA" id="ARBA00022723"/>
    </source>
</evidence>
<dbReference type="PANTHER" id="PTHR46696">
    <property type="entry name" value="P450, PUTATIVE (EUROFUNG)-RELATED"/>
    <property type="match status" value="1"/>
</dbReference>
<dbReference type="PRINTS" id="PR00385">
    <property type="entry name" value="P450"/>
</dbReference>
<dbReference type="Proteomes" id="UP000440096">
    <property type="component" value="Unassembled WGS sequence"/>
</dbReference>
<dbReference type="OrthoDB" id="3664945at2"/>
<reference evidence="11 12" key="1">
    <citation type="submission" date="2019-11" db="EMBL/GenBank/DDBJ databases">
        <title>Draft genome of Amycolatopsis RM579.</title>
        <authorList>
            <person name="Duangmal K."/>
            <person name="Mingma R."/>
        </authorList>
    </citation>
    <scope>NUCLEOTIDE SEQUENCE [LARGE SCALE GENOMIC DNA]</scope>
    <source>
        <strain evidence="11 12">RM579</strain>
    </source>
</reference>
<name>A0A6N7ZCX7_9PSEU</name>
<dbReference type="FunFam" id="1.10.630.10:FF:000018">
    <property type="entry name" value="Cytochrome P450 monooxygenase"/>
    <property type="match status" value="1"/>
</dbReference>
<dbReference type="InterPro" id="IPR001128">
    <property type="entry name" value="Cyt_P450"/>
</dbReference>
<dbReference type="GO" id="GO:0016705">
    <property type="term" value="F:oxidoreductase activity, acting on paired donors, with incorporation or reduction of molecular oxygen"/>
    <property type="evidence" value="ECO:0007669"/>
    <property type="project" value="InterPro"/>
</dbReference>
<evidence type="ECO:0000313" key="12">
    <source>
        <dbReference type="Proteomes" id="UP000440096"/>
    </source>
</evidence>
<gene>
    <name evidence="11" type="ORF">GKO32_37390</name>
</gene>
<proteinExistence type="inferred from homology"/>
<dbReference type="SUPFAM" id="SSF48264">
    <property type="entry name" value="Cytochrome P450"/>
    <property type="match status" value="1"/>
</dbReference>
<keyword evidence="3 9" id="KW-0349">Heme</keyword>
<comment type="similarity">
    <text evidence="2 9">Belongs to the cytochrome P450 family.</text>
</comment>
<keyword evidence="7 9" id="KW-0503">Monooxygenase</keyword>
<evidence type="ECO:0000256" key="7">
    <source>
        <dbReference type="ARBA" id="ARBA00023033"/>
    </source>
</evidence>
<dbReference type="AlphaFoldDB" id="A0A6N7ZCX7"/>
<evidence type="ECO:0000256" key="3">
    <source>
        <dbReference type="ARBA" id="ARBA00022617"/>
    </source>
</evidence>
<dbReference type="CDD" id="cd11030">
    <property type="entry name" value="CYP105-like"/>
    <property type="match status" value="1"/>
</dbReference>
<dbReference type="Gene3D" id="1.10.630.10">
    <property type="entry name" value="Cytochrome P450"/>
    <property type="match status" value="1"/>
</dbReference>
<evidence type="ECO:0000256" key="5">
    <source>
        <dbReference type="ARBA" id="ARBA00023002"/>
    </source>
</evidence>
<evidence type="ECO:0000256" key="9">
    <source>
        <dbReference type="RuleBase" id="RU000461"/>
    </source>
</evidence>
<organism evidence="11 12">
    <name type="scientific">Amycolatopsis pithecellobii</name>
    <dbReference type="NCBI Taxonomy" id="664692"/>
    <lineage>
        <taxon>Bacteria</taxon>
        <taxon>Bacillati</taxon>
        <taxon>Actinomycetota</taxon>
        <taxon>Actinomycetes</taxon>
        <taxon>Pseudonocardiales</taxon>
        <taxon>Pseudonocardiaceae</taxon>
        <taxon>Amycolatopsis</taxon>
    </lineage>
</organism>
<feature type="region of interest" description="Disordered" evidence="10">
    <location>
        <begin position="415"/>
        <end position="436"/>
    </location>
</feature>